<dbReference type="SUPFAM" id="SSF52047">
    <property type="entry name" value="RNI-like"/>
    <property type="match status" value="1"/>
</dbReference>
<proteinExistence type="predicted"/>
<dbReference type="InterPro" id="IPR055411">
    <property type="entry name" value="LRR_FXL15/At3g58940/PEG3-like"/>
</dbReference>
<evidence type="ECO:0000259" key="1">
    <source>
        <dbReference type="PROSITE" id="PS50181"/>
    </source>
</evidence>
<dbReference type="InterPro" id="IPR032675">
    <property type="entry name" value="LRR_dom_sf"/>
</dbReference>
<dbReference type="Gene3D" id="1.20.1280.50">
    <property type="match status" value="1"/>
</dbReference>
<feature type="domain" description="F-box" evidence="1">
    <location>
        <begin position="1"/>
        <end position="49"/>
    </location>
</feature>
<dbReference type="Gene3D" id="3.80.10.10">
    <property type="entry name" value="Ribonuclease Inhibitor"/>
    <property type="match status" value="1"/>
</dbReference>
<dbReference type="Pfam" id="PF00646">
    <property type="entry name" value="F-box"/>
    <property type="match status" value="1"/>
</dbReference>
<dbReference type="EMBL" id="CACVBM020000244">
    <property type="protein sequence ID" value="CAA7016735.1"/>
    <property type="molecule type" value="Genomic_DNA"/>
</dbReference>
<dbReference type="Pfam" id="PF24758">
    <property type="entry name" value="LRR_At5g56370"/>
    <property type="match status" value="1"/>
</dbReference>
<dbReference type="PANTHER" id="PTHR31293:SF12">
    <property type="entry name" value="RNI-LIKE SUPERFAMILY PROTEIN"/>
    <property type="match status" value="1"/>
</dbReference>
<comment type="caution">
    <text evidence="2">The sequence shown here is derived from an EMBL/GenBank/DDBJ whole genome shotgun (WGS) entry which is preliminary data.</text>
</comment>
<reference evidence="2" key="1">
    <citation type="submission" date="2020-01" db="EMBL/GenBank/DDBJ databases">
        <authorList>
            <person name="Mishra B."/>
        </authorList>
    </citation>
    <scope>NUCLEOTIDE SEQUENCE [LARGE SCALE GENOMIC DNA]</scope>
</reference>
<protein>
    <recommendedName>
        <fullName evidence="1">F-box domain-containing protein</fullName>
    </recommendedName>
</protein>
<evidence type="ECO:0000313" key="2">
    <source>
        <dbReference type="EMBL" id="CAA7016735.1"/>
    </source>
</evidence>
<dbReference type="Proteomes" id="UP000467841">
    <property type="component" value="Unassembled WGS sequence"/>
</dbReference>
<keyword evidence="3" id="KW-1185">Reference proteome</keyword>
<accession>A0A6D2HLU9</accession>
<dbReference type="InterPro" id="IPR006566">
    <property type="entry name" value="FBD"/>
</dbReference>
<sequence length="446" mass="50553">MDRISSLPNEMICHIVSFLSAKEAAFATLLSKRWQNLFTIIPTLRFENSQGSFTDFLDGVLALPASSRIRKFSLIFSSPVEPARYVHVNRCLCYVLKSGVLDLEFNINAKEGYLLPSDIFTCKTVVKLKLGSGFGIDFLPENALLLALKTLFLRSVRFYSLCGCSFHKLLSACSVLEELTIYDVSWEKWQWSHVVSSPTLQRLSIRRAEYSGFDGSSFGGISFDTPSLVFLRCDDFVPAEYPSVNFDSLVEAQLDLILTVDHVWAINENDPITSDPTNLIRGLRNVQILDFTAPDTKEMFYLFREAIPVFESLHRLSFSTDDVKNCWPLFPVLLKKTPNLKTLVIEGPLHCAEDEEVSHSICECLSGYSCLLSCPVEVLKINRYTGAINELEHFKHFLGKLSCLKLVKVRARSNTWLRNMDELQITSDLLMIPRASVDCKIQVKFH</sequence>
<dbReference type="AlphaFoldDB" id="A0A6D2HLU9"/>
<dbReference type="SMART" id="SM00579">
    <property type="entry name" value="FBD"/>
    <property type="match status" value="1"/>
</dbReference>
<name>A0A6D2HLU9_9BRAS</name>
<dbReference type="InterPro" id="IPR055294">
    <property type="entry name" value="FBL60-like"/>
</dbReference>
<dbReference type="PROSITE" id="PS50181">
    <property type="entry name" value="FBOX"/>
    <property type="match status" value="1"/>
</dbReference>
<dbReference type="PANTHER" id="PTHR31293">
    <property type="entry name" value="RNI-LIKE SUPERFAMILY PROTEIN"/>
    <property type="match status" value="1"/>
</dbReference>
<dbReference type="OrthoDB" id="612216at2759"/>
<gene>
    <name evidence="2" type="ORF">MERR_LOCUS3970</name>
</gene>
<evidence type="ECO:0000313" key="3">
    <source>
        <dbReference type="Proteomes" id="UP000467841"/>
    </source>
</evidence>
<dbReference type="SUPFAM" id="SSF81383">
    <property type="entry name" value="F-box domain"/>
    <property type="match status" value="1"/>
</dbReference>
<dbReference type="InterPro" id="IPR001810">
    <property type="entry name" value="F-box_dom"/>
</dbReference>
<dbReference type="InterPro" id="IPR036047">
    <property type="entry name" value="F-box-like_dom_sf"/>
</dbReference>
<organism evidence="2 3">
    <name type="scientific">Microthlaspi erraticum</name>
    <dbReference type="NCBI Taxonomy" id="1685480"/>
    <lineage>
        <taxon>Eukaryota</taxon>
        <taxon>Viridiplantae</taxon>
        <taxon>Streptophyta</taxon>
        <taxon>Embryophyta</taxon>
        <taxon>Tracheophyta</taxon>
        <taxon>Spermatophyta</taxon>
        <taxon>Magnoliopsida</taxon>
        <taxon>eudicotyledons</taxon>
        <taxon>Gunneridae</taxon>
        <taxon>Pentapetalae</taxon>
        <taxon>rosids</taxon>
        <taxon>malvids</taxon>
        <taxon>Brassicales</taxon>
        <taxon>Brassicaceae</taxon>
        <taxon>Coluteocarpeae</taxon>
        <taxon>Microthlaspi</taxon>
    </lineage>
</organism>